<dbReference type="Pfam" id="PF13618">
    <property type="entry name" value="Gluconate_2-dh3"/>
    <property type="match status" value="1"/>
</dbReference>
<dbReference type="EMBL" id="CP051774">
    <property type="protein sequence ID" value="QJE94440.1"/>
    <property type="molecule type" value="Genomic_DNA"/>
</dbReference>
<sequence>METPSFFNASFTRRVALKRVAALSAALATVNMPAFGQAAGAGKGIGHDPNLLAKDIPWKLQLVEREMMIVTLLCDVIIPADEHGPAASKVGVPEFINEWVSAPYDAQIADLEVVRKGLEWFDAEANRRFGRDFPNASPEQHLEIVTDLVKEGTPAREQGFGYFEKIRFLTIGGYFSTPEGWKAIGYVGNVPMAEFPGPPPEVLKHLGLA</sequence>
<dbReference type="KEGG" id="luo:HHL09_01105"/>
<proteinExistence type="predicted"/>
<accession>A0A858RDP3</accession>
<evidence type="ECO:0000313" key="1">
    <source>
        <dbReference type="EMBL" id="QJE94440.1"/>
    </source>
</evidence>
<dbReference type="Proteomes" id="UP000501812">
    <property type="component" value="Chromosome"/>
</dbReference>
<dbReference type="AlphaFoldDB" id="A0A858RDP3"/>
<dbReference type="RefSeq" id="WP_169452661.1">
    <property type="nucleotide sequence ID" value="NZ_CP051774.1"/>
</dbReference>
<protein>
    <submittedName>
        <fullName evidence="1">Gluconate 2-dehydrogenase subunit 3 family protein</fullName>
    </submittedName>
</protein>
<keyword evidence="2" id="KW-1185">Reference proteome</keyword>
<name>A0A858RDP3_9BACT</name>
<dbReference type="InterPro" id="IPR006311">
    <property type="entry name" value="TAT_signal"/>
</dbReference>
<reference evidence="1 2" key="1">
    <citation type="submission" date="2020-04" db="EMBL/GenBank/DDBJ databases">
        <title>Luteolibacter sp. G-1-1-1 isolated from soil.</title>
        <authorList>
            <person name="Dahal R.H."/>
        </authorList>
    </citation>
    <scope>NUCLEOTIDE SEQUENCE [LARGE SCALE GENOMIC DNA]</scope>
    <source>
        <strain evidence="1 2">G-1-1-1</strain>
    </source>
</reference>
<dbReference type="PROSITE" id="PS51318">
    <property type="entry name" value="TAT"/>
    <property type="match status" value="1"/>
</dbReference>
<dbReference type="InterPro" id="IPR027056">
    <property type="entry name" value="Gluconate_2DH_su3"/>
</dbReference>
<gene>
    <name evidence="1" type="ORF">HHL09_01105</name>
</gene>
<organism evidence="1 2">
    <name type="scientific">Luteolibacter luteus</name>
    <dbReference type="NCBI Taxonomy" id="2728835"/>
    <lineage>
        <taxon>Bacteria</taxon>
        <taxon>Pseudomonadati</taxon>
        <taxon>Verrucomicrobiota</taxon>
        <taxon>Verrucomicrobiia</taxon>
        <taxon>Verrucomicrobiales</taxon>
        <taxon>Verrucomicrobiaceae</taxon>
        <taxon>Luteolibacter</taxon>
    </lineage>
</organism>
<evidence type="ECO:0000313" key="2">
    <source>
        <dbReference type="Proteomes" id="UP000501812"/>
    </source>
</evidence>